<reference evidence="2" key="1">
    <citation type="journal article" date="2019" name="Int. J. Syst. Evol. Microbiol.">
        <title>The Global Catalogue of Microorganisms (GCM) 10K type strain sequencing project: providing services to taxonomists for standard genome sequencing and annotation.</title>
        <authorList>
            <consortium name="The Broad Institute Genomics Platform"/>
            <consortium name="The Broad Institute Genome Sequencing Center for Infectious Disease"/>
            <person name="Wu L."/>
            <person name="Ma J."/>
        </authorList>
    </citation>
    <scope>NUCLEOTIDE SEQUENCE [LARGE SCALE GENOMIC DNA]</scope>
    <source>
        <strain evidence="2">JCM 4395</strain>
    </source>
</reference>
<sequence length="265" mass="28362">MPEPTPRRMPAITVYGGRAVTALQQVTSFLDSAGVGPEETQELLALIQAGAVEGAQGDVLELAERPPRDATAQAAQGWVAAVEAAAAELAHIADRTMTLAQPAARPAAPAAPPAPSLPTSIDEAPQEQVEQVLATAERLFTELTGRTDYSRDASLETLAVVLTAVAAEDQAGYVAQLEAFAARNRDRLTELYRKYGPGGELARLERSGLVEQPESIVIAERLDAAPMWLQGVWDGEIEELTLERFAQLWKFGCDAPRGARPSRAR</sequence>
<dbReference type="EMBL" id="BAAASG010000033">
    <property type="protein sequence ID" value="GAA2523371.1"/>
    <property type="molecule type" value="Genomic_DNA"/>
</dbReference>
<evidence type="ECO:0000313" key="1">
    <source>
        <dbReference type="EMBL" id="GAA2523371.1"/>
    </source>
</evidence>
<name>A0ABP6AUH2_STRLO</name>
<keyword evidence="2" id="KW-1185">Reference proteome</keyword>
<protein>
    <submittedName>
        <fullName evidence="1">Uncharacterized protein</fullName>
    </submittedName>
</protein>
<dbReference type="Proteomes" id="UP001501777">
    <property type="component" value="Unassembled WGS sequence"/>
</dbReference>
<proteinExistence type="predicted"/>
<dbReference type="RefSeq" id="WP_344406951.1">
    <property type="nucleotide sequence ID" value="NZ_BAAASG010000033.1"/>
</dbReference>
<gene>
    <name evidence="1" type="ORF">GCM10010276_88230</name>
</gene>
<accession>A0ABP6AUH2</accession>
<evidence type="ECO:0000313" key="2">
    <source>
        <dbReference type="Proteomes" id="UP001501777"/>
    </source>
</evidence>
<organism evidence="1 2">
    <name type="scientific">Streptomyces longisporus</name>
    <dbReference type="NCBI Taxonomy" id="1948"/>
    <lineage>
        <taxon>Bacteria</taxon>
        <taxon>Bacillati</taxon>
        <taxon>Actinomycetota</taxon>
        <taxon>Actinomycetes</taxon>
        <taxon>Kitasatosporales</taxon>
        <taxon>Streptomycetaceae</taxon>
        <taxon>Streptomyces</taxon>
    </lineage>
</organism>
<comment type="caution">
    <text evidence="1">The sequence shown here is derived from an EMBL/GenBank/DDBJ whole genome shotgun (WGS) entry which is preliminary data.</text>
</comment>